<dbReference type="EMBL" id="BMIN01000019">
    <property type="protein sequence ID" value="GGD23649.1"/>
    <property type="molecule type" value="Genomic_DNA"/>
</dbReference>
<keyword evidence="5" id="KW-1185">Reference proteome</keyword>
<dbReference type="Pfam" id="PF02557">
    <property type="entry name" value="VanY"/>
    <property type="match status" value="1"/>
</dbReference>
<feature type="compositionally biased region" description="Polar residues" evidence="1">
    <location>
        <begin position="22"/>
        <end position="40"/>
    </location>
</feature>
<dbReference type="SUPFAM" id="SSF55166">
    <property type="entry name" value="Hedgehog/DD-peptidase"/>
    <property type="match status" value="1"/>
</dbReference>
<feature type="domain" description="D-alanyl-D-alanine carboxypeptidase-like core" evidence="3">
    <location>
        <begin position="156"/>
        <end position="285"/>
    </location>
</feature>
<keyword evidence="2" id="KW-0732">Signal</keyword>
<evidence type="ECO:0000313" key="4">
    <source>
        <dbReference type="EMBL" id="GGD23649.1"/>
    </source>
</evidence>
<evidence type="ECO:0000256" key="1">
    <source>
        <dbReference type="SAM" id="MobiDB-lite"/>
    </source>
</evidence>
<dbReference type="PROSITE" id="PS51257">
    <property type="entry name" value="PROKAR_LIPOPROTEIN"/>
    <property type="match status" value="1"/>
</dbReference>
<dbReference type="PANTHER" id="PTHR34385:SF1">
    <property type="entry name" value="PEPTIDOGLYCAN L-ALANYL-D-GLUTAMATE ENDOPEPTIDASE CWLK"/>
    <property type="match status" value="1"/>
</dbReference>
<dbReference type="PANTHER" id="PTHR34385">
    <property type="entry name" value="D-ALANYL-D-ALANINE CARBOXYPEPTIDASE"/>
    <property type="match status" value="1"/>
</dbReference>
<comment type="caution">
    <text evidence="4">The sequence shown here is derived from an EMBL/GenBank/DDBJ whole genome shotgun (WGS) entry which is preliminary data.</text>
</comment>
<dbReference type="Proteomes" id="UP000642571">
    <property type="component" value="Unassembled WGS sequence"/>
</dbReference>
<accession>A0ABQ1QDQ1</accession>
<proteinExistence type="predicted"/>
<dbReference type="CDD" id="cd14852">
    <property type="entry name" value="LD-carboxypeptidase"/>
    <property type="match status" value="1"/>
</dbReference>
<dbReference type="Gene3D" id="3.30.1380.10">
    <property type="match status" value="1"/>
</dbReference>
<feature type="chain" id="PRO_5046107743" description="D-alanyl-D-alanine carboxypeptidase-like core domain-containing protein" evidence="2">
    <location>
        <begin position="23"/>
        <end position="306"/>
    </location>
</feature>
<protein>
    <recommendedName>
        <fullName evidence="3">D-alanyl-D-alanine carboxypeptidase-like core domain-containing protein</fullName>
    </recommendedName>
</protein>
<feature type="region of interest" description="Disordered" evidence="1">
    <location>
        <begin position="22"/>
        <end position="120"/>
    </location>
</feature>
<sequence>MRRIFLIGFVSMLALTACQSSTDETQQAKENASKNTTITQKENRSEDDSNQDQDHSDESQQDENQEQTKKENELNEENNESEQPNGNEDSDSDEQTPKQEDSNQEESSDSNAEVVDNPTSVEVVVNKQRKLPDGYTPPDLTVPQVPFYFDEFHQKKQMRGVAASALEELFEGAEQAGIDLVAASGYRAYERQEVIFASNVDKHGEEHARQFSAVPGHSEHQTGLAMDVTVAKLSFQLSQDLGDMKEGEWLAENAHNYGFVIRYPEGKTHITGYEYEPWHLRYIGKDVATKVYNQDVTLEEFYNMVP</sequence>
<name>A0ABQ1QDQ1_9BACI</name>
<evidence type="ECO:0000259" key="3">
    <source>
        <dbReference type="Pfam" id="PF02557"/>
    </source>
</evidence>
<dbReference type="InterPro" id="IPR052179">
    <property type="entry name" value="DD-CPase-like"/>
</dbReference>
<organism evidence="4 5">
    <name type="scientific">Pontibacillus salipaludis</name>
    <dbReference type="NCBI Taxonomy" id="1697394"/>
    <lineage>
        <taxon>Bacteria</taxon>
        <taxon>Bacillati</taxon>
        <taxon>Bacillota</taxon>
        <taxon>Bacilli</taxon>
        <taxon>Bacillales</taxon>
        <taxon>Bacillaceae</taxon>
        <taxon>Pontibacillus</taxon>
    </lineage>
</organism>
<feature type="compositionally biased region" description="Basic and acidic residues" evidence="1">
    <location>
        <begin position="41"/>
        <end position="58"/>
    </location>
</feature>
<evidence type="ECO:0000313" key="5">
    <source>
        <dbReference type="Proteomes" id="UP000642571"/>
    </source>
</evidence>
<dbReference type="InterPro" id="IPR058193">
    <property type="entry name" value="VanY/YodJ_core_dom"/>
</dbReference>
<dbReference type="InterPro" id="IPR009045">
    <property type="entry name" value="Zn_M74/Hedgehog-like"/>
</dbReference>
<evidence type="ECO:0000256" key="2">
    <source>
        <dbReference type="SAM" id="SignalP"/>
    </source>
</evidence>
<dbReference type="RefSeq" id="WP_229721281.1">
    <property type="nucleotide sequence ID" value="NZ_BMIN01000019.1"/>
</dbReference>
<dbReference type="InterPro" id="IPR003709">
    <property type="entry name" value="VanY-like_core_dom"/>
</dbReference>
<reference evidence="5" key="1">
    <citation type="journal article" date="2019" name="Int. J. Syst. Evol. Microbiol.">
        <title>The Global Catalogue of Microorganisms (GCM) 10K type strain sequencing project: providing services to taxonomists for standard genome sequencing and annotation.</title>
        <authorList>
            <consortium name="The Broad Institute Genomics Platform"/>
            <consortium name="The Broad Institute Genome Sequencing Center for Infectious Disease"/>
            <person name="Wu L."/>
            <person name="Ma J."/>
        </authorList>
    </citation>
    <scope>NUCLEOTIDE SEQUENCE [LARGE SCALE GENOMIC DNA]</scope>
    <source>
        <strain evidence="5">CGMCC 1.15353</strain>
    </source>
</reference>
<gene>
    <name evidence="4" type="ORF">GCM10011389_34240</name>
</gene>
<feature type="signal peptide" evidence="2">
    <location>
        <begin position="1"/>
        <end position="22"/>
    </location>
</feature>